<dbReference type="HOGENOM" id="CLU_1590884_0_0_2"/>
<name>Q12YC8_METBU</name>
<dbReference type="STRING" id="259564.Mbur_0574"/>
<sequence length="167" mass="19402">MGNVPILYGEGNHMSYSKIEKISHLIGELERAFKEFSDEDFDDIKLFEEMDSLFVSILDPSNVSTHPNIAEFLLTNKHRSQFLAHIRYVITHNYSFKGSKNGHEAFVSPNHIQWYDDGVMFLEGKEPFLGFIGLYRNKEARYAIAARDAKDGEELSKPFAYQYHHHR</sequence>
<accession>Q12YC8</accession>
<proteinExistence type="predicted"/>
<organism evidence="1 2">
    <name type="scientific">Methanococcoides burtonii (strain DSM 6242 / NBRC 107633 / OCM 468 / ACE-M)</name>
    <dbReference type="NCBI Taxonomy" id="259564"/>
    <lineage>
        <taxon>Archaea</taxon>
        <taxon>Methanobacteriati</taxon>
        <taxon>Methanobacteriota</taxon>
        <taxon>Stenosarchaea group</taxon>
        <taxon>Methanomicrobia</taxon>
        <taxon>Methanosarcinales</taxon>
        <taxon>Methanosarcinaceae</taxon>
        <taxon>Methanococcoides</taxon>
    </lineage>
</organism>
<evidence type="ECO:0000313" key="1">
    <source>
        <dbReference type="EMBL" id="ABE51548.1"/>
    </source>
</evidence>
<evidence type="ECO:0000313" key="2">
    <source>
        <dbReference type="Proteomes" id="UP000001979"/>
    </source>
</evidence>
<dbReference type="KEGG" id="mbu:Mbur_0574"/>
<dbReference type="EMBL" id="CP000300">
    <property type="protein sequence ID" value="ABE51548.1"/>
    <property type="molecule type" value="Genomic_DNA"/>
</dbReference>
<dbReference type="AlphaFoldDB" id="Q12YC8"/>
<dbReference type="Proteomes" id="UP000001979">
    <property type="component" value="Chromosome"/>
</dbReference>
<protein>
    <submittedName>
        <fullName evidence="1">Uncharacterized protein</fullName>
    </submittedName>
</protein>
<keyword evidence="2" id="KW-1185">Reference proteome</keyword>
<reference evidence="2" key="1">
    <citation type="journal article" date="2009" name="ISME J.">
        <title>The genome sequence of the psychrophilic archaeon, Methanococcoides burtonii: the role of genome evolution in cold adaptation.</title>
        <authorList>
            <person name="Allen M.A."/>
            <person name="Lauro F.M."/>
            <person name="Williams T.J."/>
            <person name="Burg D."/>
            <person name="Siddiqui K.S."/>
            <person name="De Francisci D."/>
            <person name="Chong K.W."/>
            <person name="Pilak O."/>
            <person name="Chew H.H."/>
            <person name="De Maere M.Z."/>
            <person name="Ting L."/>
            <person name="Katrib M."/>
            <person name="Ng C."/>
            <person name="Sowers K.R."/>
            <person name="Galperin M.Y."/>
            <person name="Anderson I.J."/>
            <person name="Ivanova N."/>
            <person name="Dalin E."/>
            <person name="Martinez M."/>
            <person name="Lapidus A."/>
            <person name="Hauser L."/>
            <person name="Land M."/>
            <person name="Thomas T."/>
            <person name="Cavicchioli R."/>
        </authorList>
    </citation>
    <scope>NUCLEOTIDE SEQUENCE [LARGE SCALE GENOMIC DNA]</scope>
    <source>
        <strain evidence="2">DSM 6242 / NBRC 107633 / OCM 468 / ACE-M</strain>
    </source>
</reference>
<gene>
    <name evidence="1" type="ordered locus">Mbur_0574</name>
</gene>